<dbReference type="Proteomes" id="UP000289323">
    <property type="component" value="Unassembled WGS sequence"/>
</dbReference>
<gene>
    <name evidence="1" type="ORF">TT172_LOCUS8854</name>
</gene>
<dbReference type="EMBL" id="OUUZ01000018">
    <property type="protein sequence ID" value="SPQ26435.1"/>
    <property type="molecule type" value="Genomic_DNA"/>
</dbReference>
<evidence type="ECO:0000313" key="1">
    <source>
        <dbReference type="EMBL" id="SPQ26435.1"/>
    </source>
</evidence>
<name>A0A3S5CXS1_9PEZI</name>
<reference evidence="1 2" key="1">
    <citation type="submission" date="2018-04" db="EMBL/GenBank/DDBJ databases">
        <authorList>
            <person name="Huttner S."/>
            <person name="Dainat J."/>
        </authorList>
    </citation>
    <scope>NUCLEOTIDE SEQUENCE [LARGE SCALE GENOMIC DNA]</scope>
</reference>
<proteinExistence type="predicted"/>
<evidence type="ECO:0000313" key="2">
    <source>
        <dbReference type="Proteomes" id="UP000289323"/>
    </source>
</evidence>
<accession>A0A3S5CXS1</accession>
<protein>
    <submittedName>
        <fullName evidence="1">22e009ab-eeb5-4402-92ce-d8c79e3f523f</fullName>
    </submittedName>
</protein>
<organism evidence="1 2">
    <name type="scientific">Thermothielavioides terrestris</name>
    <dbReference type="NCBI Taxonomy" id="2587410"/>
    <lineage>
        <taxon>Eukaryota</taxon>
        <taxon>Fungi</taxon>
        <taxon>Dikarya</taxon>
        <taxon>Ascomycota</taxon>
        <taxon>Pezizomycotina</taxon>
        <taxon>Sordariomycetes</taxon>
        <taxon>Sordariomycetidae</taxon>
        <taxon>Sordariales</taxon>
        <taxon>Chaetomiaceae</taxon>
        <taxon>Thermothielavioides</taxon>
    </lineage>
</organism>
<dbReference type="AlphaFoldDB" id="A0A3S5CXS1"/>
<sequence>MPFIKLSPASRRLVSSSETLKNDPSGRVSGGLLAVILVATAPATTESTRTPYGRSSSRSASLYCSIAAFEAA</sequence>